<dbReference type="EMBL" id="KQ976712">
    <property type="protein sequence ID" value="KYM76985.1"/>
    <property type="molecule type" value="Genomic_DNA"/>
</dbReference>
<reference evidence="1 2" key="1">
    <citation type="submission" date="2015-09" db="EMBL/GenBank/DDBJ databases">
        <title>Atta colombica WGS genome.</title>
        <authorList>
            <person name="Nygaard S."/>
            <person name="Hu H."/>
            <person name="Boomsma J."/>
            <person name="Zhang G."/>
        </authorList>
    </citation>
    <scope>NUCLEOTIDE SEQUENCE [LARGE SCALE GENOMIC DNA]</scope>
    <source>
        <strain evidence="1">Treedump-2</strain>
        <tissue evidence="1">Whole body</tissue>
    </source>
</reference>
<keyword evidence="2" id="KW-1185">Reference proteome</keyword>
<evidence type="ECO:0000313" key="2">
    <source>
        <dbReference type="Proteomes" id="UP000078540"/>
    </source>
</evidence>
<organism evidence="1 2">
    <name type="scientific">Atta colombica</name>
    <dbReference type="NCBI Taxonomy" id="520822"/>
    <lineage>
        <taxon>Eukaryota</taxon>
        <taxon>Metazoa</taxon>
        <taxon>Ecdysozoa</taxon>
        <taxon>Arthropoda</taxon>
        <taxon>Hexapoda</taxon>
        <taxon>Insecta</taxon>
        <taxon>Pterygota</taxon>
        <taxon>Neoptera</taxon>
        <taxon>Endopterygota</taxon>
        <taxon>Hymenoptera</taxon>
        <taxon>Apocrita</taxon>
        <taxon>Aculeata</taxon>
        <taxon>Formicoidea</taxon>
        <taxon>Formicidae</taxon>
        <taxon>Myrmicinae</taxon>
        <taxon>Atta</taxon>
    </lineage>
</organism>
<protein>
    <submittedName>
        <fullName evidence="1">Uncharacterized protein</fullName>
    </submittedName>
</protein>
<name>A0A151HZ48_9HYME</name>
<evidence type="ECO:0000313" key="1">
    <source>
        <dbReference type="EMBL" id="KYM76985.1"/>
    </source>
</evidence>
<gene>
    <name evidence="1" type="ORF">ALC53_12595</name>
</gene>
<proteinExistence type="predicted"/>
<sequence>TLVKHVNFLKKDVAVREIMSEYTKMIKLLLTSATSCTAERSFSALRRLKQNHNLEFIMDEFISRNKIHSFTFACST</sequence>
<accession>A0A151HZ48</accession>
<feature type="non-terminal residue" evidence="1">
    <location>
        <position position="1"/>
    </location>
</feature>
<dbReference type="AlphaFoldDB" id="A0A151HZ48"/>
<dbReference type="Proteomes" id="UP000078540">
    <property type="component" value="Unassembled WGS sequence"/>
</dbReference>